<keyword evidence="3 4" id="KW-0274">FAD</keyword>
<dbReference type="InterPro" id="IPR006094">
    <property type="entry name" value="Oxid_FAD_bind_N"/>
</dbReference>
<dbReference type="InterPro" id="IPR016164">
    <property type="entry name" value="FAD-linked_Oxase-like_C"/>
</dbReference>
<name>A0A3C1KSR8_9GAMM</name>
<dbReference type="SUPFAM" id="SSF56176">
    <property type="entry name" value="FAD-binding/transporter-associated domain-like"/>
    <property type="match status" value="1"/>
</dbReference>
<feature type="non-terminal residue" evidence="7">
    <location>
        <position position="414"/>
    </location>
</feature>
<feature type="site" description="Important for enzyme activity" evidence="5">
    <location>
        <position position="316"/>
    </location>
</feature>
<gene>
    <name evidence="7" type="ORF">DCP75_18620</name>
</gene>
<dbReference type="Pfam" id="PF02913">
    <property type="entry name" value="FAD-oxidase_C"/>
    <property type="match status" value="1"/>
</dbReference>
<dbReference type="InterPro" id="IPR025650">
    <property type="entry name" value="Alkyl-DHAP_Synthase"/>
</dbReference>
<reference evidence="7 8" key="1">
    <citation type="journal article" date="2018" name="Nat. Biotechnol.">
        <title>A standardized bacterial taxonomy based on genome phylogeny substantially revises the tree of life.</title>
        <authorList>
            <person name="Parks D.H."/>
            <person name="Chuvochina M."/>
            <person name="Waite D.W."/>
            <person name="Rinke C."/>
            <person name="Skarshewski A."/>
            <person name="Chaumeil P.A."/>
            <person name="Hugenholtz P."/>
        </authorList>
    </citation>
    <scope>NUCLEOTIDE SEQUENCE [LARGE SCALE GENOMIC DNA]</scope>
    <source>
        <strain evidence="7">UBA9158</strain>
    </source>
</reference>
<evidence type="ECO:0000256" key="3">
    <source>
        <dbReference type="ARBA" id="ARBA00022827"/>
    </source>
</evidence>
<evidence type="ECO:0000259" key="6">
    <source>
        <dbReference type="PROSITE" id="PS51387"/>
    </source>
</evidence>
<keyword evidence="2" id="KW-0285">Flavoprotein</keyword>
<evidence type="ECO:0000256" key="1">
    <source>
        <dbReference type="ARBA" id="ARBA00008000"/>
    </source>
</evidence>
<dbReference type="SUPFAM" id="SSF55103">
    <property type="entry name" value="FAD-linked oxidases, C-terminal domain"/>
    <property type="match status" value="1"/>
</dbReference>
<comment type="caution">
    <text evidence="7">The sequence shown here is derived from an EMBL/GenBank/DDBJ whole genome shotgun (WGS) entry which is preliminary data.</text>
</comment>
<dbReference type="AlphaFoldDB" id="A0A3C1KSR8"/>
<dbReference type="PROSITE" id="PS51387">
    <property type="entry name" value="FAD_PCMH"/>
    <property type="match status" value="1"/>
</dbReference>
<evidence type="ECO:0000313" key="8">
    <source>
        <dbReference type="Proteomes" id="UP000259273"/>
    </source>
</evidence>
<sequence length="414" mass="44304">MADVADTLSHRRALRFWGWGYADEHLDAAEEARLADLVTLMGGGAEVALPQVSDVLLAPSRGSPPDALRAICSATPYDRITHALGKSLADSLRLLQRALPAAPDWVAFPRNEAQIEALLDWAGNARAAVIPFGGGTSVCGGVEADVPGDYSCVLAIDLQYLNRVLEIDHSSRAALIEGGALGPELEAALKPAGLTLRHFPQSFQFSTLGGWVATRAGGHYATQYTHIDDFVESIRMLTPSGVLETRRLPGSGAGPSPDRLLMGSEGTLGLITRAWMRVQERPRFRASASVRFPGMAQACSAVRAISQAALFPSNCRLLDPAEAMLNGVGDGVSALLVLAFESADHPLDAWLARALELVADHGGTWDAEAAQRSLQRGNKPAVAEHRQGAAGAWRDQFLRAPYYRNYLTPRGVMV</sequence>
<feature type="domain" description="FAD-binding PCMH-type" evidence="6">
    <location>
        <begin position="98"/>
        <end position="281"/>
    </location>
</feature>
<dbReference type="InterPro" id="IPR016169">
    <property type="entry name" value="FAD-bd_PCMH_sub2"/>
</dbReference>
<dbReference type="Pfam" id="PF01565">
    <property type="entry name" value="FAD_binding_4"/>
    <property type="match status" value="1"/>
</dbReference>
<comment type="cofactor">
    <cofactor evidence="4">
        <name>FAD</name>
        <dbReference type="ChEBI" id="CHEBI:57692"/>
    </cofactor>
</comment>
<evidence type="ECO:0000256" key="5">
    <source>
        <dbReference type="PIRSR" id="PIRSR625650-4"/>
    </source>
</evidence>
<accession>A0A3C1KSR8</accession>
<dbReference type="InterPro" id="IPR004113">
    <property type="entry name" value="FAD-bd_oxidored_4_C"/>
</dbReference>
<comment type="similarity">
    <text evidence="1">Belongs to the FAD-binding oxidoreductase/transferase type 4 family.</text>
</comment>
<feature type="binding site" evidence="4">
    <location>
        <begin position="265"/>
        <end position="271"/>
    </location>
    <ligand>
        <name>FAD</name>
        <dbReference type="ChEBI" id="CHEBI:57692"/>
    </ligand>
</feature>
<dbReference type="Gene3D" id="3.30.465.10">
    <property type="match status" value="1"/>
</dbReference>
<dbReference type="Proteomes" id="UP000259273">
    <property type="component" value="Unassembled WGS sequence"/>
</dbReference>
<dbReference type="GO" id="GO:0008609">
    <property type="term" value="F:alkylglycerone-phosphate synthase activity"/>
    <property type="evidence" value="ECO:0007669"/>
    <property type="project" value="InterPro"/>
</dbReference>
<evidence type="ECO:0000256" key="4">
    <source>
        <dbReference type="PIRSR" id="PIRSR625650-3"/>
    </source>
</evidence>
<dbReference type="InterPro" id="IPR036318">
    <property type="entry name" value="FAD-bd_PCMH-like_sf"/>
</dbReference>
<feature type="binding site" evidence="4">
    <location>
        <begin position="131"/>
        <end position="137"/>
    </location>
    <ligand>
        <name>FAD</name>
        <dbReference type="ChEBI" id="CHEBI:57692"/>
    </ligand>
</feature>
<dbReference type="InterPro" id="IPR016166">
    <property type="entry name" value="FAD-bd_PCMH"/>
</dbReference>
<dbReference type="GO" id="GO:0071949">
    <property type="term" value="F:FAD binding"/>
    <property type="evidence" value="ECO:0007669"/>
    <property type="project" value="InterPro"/>
</dbReference>
<evidence type="ECO:0000256" key="2">
    <source>
        <dbReference type="ARBA" id="ARBA00022630"/>
    </source>
</evidence>
<dbReference type="PANTHER" id="PTHR46568:SF1">
    <property type="entry name" value="ALKYLDIHYDROXYACETONEPHOSPHATE SYNTHASE, PEROXISOMAL"/>
    <property type="match status" value="1"/>
</dbReference>
<protein>
    <submittedName>
        <fullName evidence="7">FAD-binding oxidoreductase</fullName>
    </submittedName>
</protein>
<dbReference type="EMBL" id="DMND01000249">
    <property type="protein sequence ID" value="HAN29697.1"/>
    <property type="molecule type" value="Genomic_DNA"/>
</dbReference>
<proteinExistence type="inferred from homology"/>
<dbReference type="PANTHER" id="PTHR46568">
    <property type="entry name" value="ALKYLDIHYDROXYACETONEPHOSPHATE SYNTHASE, PEROXISOMAL"/>
    <property type="match status" value="1"/>
</dbReference>
<organism evidence="7 8">
    <name type="scientific">Haliea salexigens</name>
    <dbReference type="NCBI Taxonomy" id="287487"/>
    <lineage>
        <taxon>Bacteria</taxon>
        <taxon>Pseudomonadati</taxon>
        <taxon>Pseudomonadota</taxon>
        <taxon>Gammaproteobacteria</taxon>
        <taxon>Cellvibrionales</taxon>
        <taxon>Halieaceae</taxon>
        <taxon>Haliea</taxon>
    </lineage>
</organism>
<dbReference type="GO" id="GO:0008610">
    <property type="term" value="P:lipid biosynthetic process"/>
    <property type="evidence" value="ECO:0007669"/>
    <property type="project" value="InterPro"/>
</dbReference>
<evidence type="ECO:0000313" key="7">
    <source>
        <dbReference type="EMBL" id="HAN29697.1"/>
    </source>
</evidence>